<dbReference type="InterPro" id="IPR036821">
    <property type="entry name" value="Peptide_deformylase_sf"/>
</dbReference>
<dbReference type="HAMAP" id="MF_00163">
    <property type="entry name" value="Pep_deformylase"/>
    <property type="match status" value="1"/>
</dbReference>
<dbReference type="PANTHER" id="PTHR10458:SF22">
    <property type="entry name" value="PEPTIDE DEFORMYLASE"/>
    <property type="match status" value="1"/>
</dbReference>
<feature type="compositionally biased region" description="Low complexity" evidence="3">
    <location>
        <begin position="25"/>
        <end position="37"/>
    </location>
</feature>
<comment type="function">
    <text evidence="2">Removes the formyl group from the N-terminal Met of newly synthesized proteins. Requires at least a dipeptide for an efficient rate of reaction. N-terminal L-methionine is a prerequisite for activity but the enzyme has broad specificity at other positions.</text>
</comment>
<feature type="binding site" evidence="2">
    <location>
        <position position="450"/>
    </location>
    <ligand>
        <name>Fe cation</name>
        <dbReference type="ChEBI" id="CHEBI:24875"/>
    </ligand>
</feature>
<dbReference type="Gene3D" id="1.10.260.40">
    <property type="entry name" value="lambda repressor-like DNA-binding domains"/>
    <property type="match status" value="1"/>
</dbReference>
<comment type="similarity">
    <text evidence="1 2">Belongs to the polypeptide deformylase family.</text>
</comment>
<comment type="caution">
    <text evidence="5">The sequence shown here is derived from an EMBL/GenBank/DDBJ whole genome shotgun (WGS) entry which is preliminary data.</text>
</comment>
<dbReference type="Proteomes" id="UP000702209">
    <property type="component" value="Unassembled WGS sequence"/>
</dbReference>
<keyword evidence="2" id="KW-0378">Hydrolase</keyword>
<evidence type="ECO:0000256" key="2">
    <source>
        <dbReference type="HAMAP-Rule" id="MF_00163"/>
    </source>
</evidence>
<dbReference type="SMART" id="SM00530">
    <property type="entry name" value="HTH_XRE"/>
    <property type="match status" value="1"/>
</dbReference>
<feature type="active site" evidence="2">
    <location>
        <position position="493"/>
    </location>
</feature>
<dbReference type="CDD" id="cd00093">
    <property type="entry name" value="HTH_XRE"/>
    <property type="match status" value="1"/>
</dbReference>
<keyword evidence="2" id="KW-0648">Protein biosynthesis</keyword>
<gene>
    <name evidence="2" type="primary">def</name>
    <name evidence="5" type="ORF">IU459_36355</name>
</gene>
<name>A0ABS0D281_9NOCA</name>
<dbReference type="EMBL" id="JADLQX010000084">
    <property type="protein sequence ID" value="MBF6302948.1"/>
    <property type="molecule type" value="Genomic_DNA"/>
</dbReference>
<feature type="region of interest" description="Disordered" evidence="3">
    <location>
        <begin position="15"/>
        <end position="37"/>
    </location>
</feature>
<keyword evidence="2" id="KW-0408">Iron</keyword>
<feature type="domain" description="HTH cro/C1-type" evidence="4">
    <location>
        <begin position="51"/>
        <end position="87"/>
    </location>
</feature>
<feature type="binding site" evidence="2">
    <location>
        <position position="492"/>
    </location>
    <ligand>
        <name>Fe cation</name>
        <dbReference type="ChEBI" id="CHEBI:24875"/>
    </ligand>
</feature>
<feature type="binding site" evidence="2">
    <location>
        <position position="496"/>
    </location>
    <ligand>
        <name>Fe cation</name>
        <dbReference type="ChEBI" id="CHEBI:24875"/>
    </ligand>
</feature>
<sequence length="527" mass="58881">MQGVSAVWAHTHGVLTHTHTPANRSTATVTPADTSPADDAAAQVNVFAVELRRWRDVRGLSRRALAVKLGYSRPYVSKIESGTEKPSREFAACAESTLQAGGALRAAFAEFNATRPTTARTAPIADPADTAGSLVVDHDDASLSFDGHTYRLRQRRRLINGGGEPITRYLIRISVDRYPGDPERSNQLYQEHPLTWDEIDLHAWHGGHRAEPMAWTAHHDRDAFKEVWLEFSELGGGRHFPLYPGQACWIEYEYTVSATHWGNWFQRAVRLPTNRLSVRLDFPAALEPSVWGLQTSMAAEGQPFPTPITHQAEQDRHIYAWSTDDPPLHARYRLEWDFRGRNDDERTPPSKVMAGLGIAQEGDEILRQIARPFDLPTEAEDARRVVAELHSAAERVAQAHVFGKGMGIAAPQIGISRAAAIVRTPTGDTITLFNPRIVETSGEDEQYEGCLSFFDLRGRVPRPLTIHVEHTDIDGTTRITVFDRGLARLVAHEVDHLHGQLYLDHMKPGVEPISVEQYRGTGTNWTY</sequence>
<dbReference type="Pfam" id="PF01327">
    <property type="entry name" value="Pep_deformylase"/>
    <property type="match status" value="1"/>
</dbReference>
<organism evidence="5 6">
    <name type="scientific">Nocardia amamiensis</name>
    <dbReference type="NCBI Taxonomy" id="404578"/>
    <lineage>
        <taxon>Bacteria</taxon>
        <taxon>Bacillati</taxon>
        <taxon>Actinomycetota</taxon>
        <taxon>Actinomycetes</taxon>
        <taxon>Mycobacteriales</taxon>
        <taxon>Nocardiaceae</taxon>
        <taxon>Nocardia</taxon>
    </lineage>
</organism>
<keyword evidence="2" id="KW-0479">Metal-binding</keyword>
<dbReference type="SUPFAM" id="SSF56420">
    <property type="entry name" value="Peptide deformylase"/>
    <property type="match status" value="1"/>
</dbReference>
<dbReference type="Gene3D" id="3.90.45.10">
    <property type="entry name" value="Peptide deformylase"/>
    <property type="match status" value="1"/>
</dbReference>
<dbReference type="InterPro" id="IPR010982">
    <property type="entry name" value="Lambda_DNA-bd_dom_sf"/>
</dbReference>
<keyword evidence="6" id="KW-1185">Reference proteome</keyword>
<evidence type="ECO:0000259" key="4">
    <source>
        <dbReference type="PROSITE" id="PS50943"/>
    </source>
</evidence>
<dbReference type="PANTHER" id="PTHR10458">
    <property type="entry name" value="PEPTIDE DEFORMYLASE"/>
    <property type="match status" value="1"/>
</dbReference>
<protein>
    <recommendedName>
        <fullName evidence="2">Peptide deformylase</fullName>
        <shortName evidence="2">PDF</shortName>
        <ecNumber evidence="2">3.5.1.88</ecNumber>
    </recommendedName>
    <alternativeName>
        <fullName evidence="2">Polypeptide deformylase</fullName>
    </alternativeName>
</protein>
<dbReference type="SUPFAM" id="SSF47413">
    <property type="entry name" value="lambda repressor-like DNA-binding domains"/>
    <property type="match status" value="1"/>
</dbReference>
<dbReference type="EC" id="3.5.1.88" evidence="2"/>
<dbReference type="PRINTS" id="PR01576">
    <property type="entry name" value="PDEFORMYLASE"/>
</dbReference>
<dbReference type="InterPro" id="IPR001387">
    <property type="entry name" value="Cro/C1-type_HTH"/>
</dbReference>
<evidence type="ECO:0000256" key="3">
    <source>
        <dbReference type="SAM" id="MobiDB-lite"/>
    </source>
</evidence>
<comment type="catalytic activity">
    <reaction evidence="2">
        <text>N-terminal N-formyl-L-methionyl-[peptide] + H2O = N-terminal L-methionyl-[peptide] + formate</text>
        <dbReference type="Rhea" id="RHEA:24420"/>
        <dbReference type="Rhea" id="RHEA-COMP:10639"/>
        <dbReference type="Rhea" id="RHEA-COMP:10640"/>
        <dbReference type="ChEBI" id="CHEBI:15377"/>
        <dbReference type="ChEBI" id="CHEBI:15740"/>
        <dbReference type="ChEBI" id="CHEBI:49298"/>
        <dbReference type="ChEBI" id="CHEBI:64731"/>
        <dbReference type="EC" id="3.5.1.88"/>
    </reaction>
</comment>
<comment type="cofactor">
    <cofactor evidence="2">
        <name>Fe(2+)</name>
        <dbReference type="ChEBI" id="CHEBI:29033"/>
    </cofactor>
    <text evidence="2">Binds 1 Fe(2+) ion.</text>
</comment>
<accession>A0ABS0D281</accession>
<dbReference type="PROSITE" id="PS50943">
    <property type="entry name" value="HTH_CROC1"/>
    <property type="match status" value="1"/>
</dbReference>
<evidence type="ECO:0000313" key="5">
    <source>
        <dbReference type="EMBL" id="MBF6302948.1"/>
    </source>
</evidence>
<evidence type="ECO:0000256" key="1">
    <source>
        <dbReference type="ARBA" id="ARBA00010759"/>
    </source>
</evidence>
<dbReference type="Pfam" id="PF13560">
    <property type="entry name" value="HTH_31"/>
    <property type="match status" value="1"/>
</dbReference>
<dbReference type="InterPro" id="IPR023635">
    <property type="entry name" value="Peptide_deformylase"/>
</dbReference>
<proteinExistence type="inferred from homology"/>
<reference evidence="5 6" key="1">
    <citation type="submission" date="2020-10" db="EMBL/GenBank/DDBJ databases">
        <title>Identification of Nocardia species via Next-generation sequencing and recognition of intraspecies genetic diversity.</title>
        <authorList>
            <person name="Li P."/>
            <person name="Li P."/>
            <person name="Lu B."/>
        </authorList>
    </citation>
    <scope>NUCLEOTIDE SEQUENCE [LARGE SCALE GENOMIC DNA]</scope>
    <source>
        <strain evidence="5 6">BJ06-0157</strain>
    </source>
</reference>
<evidence type="ECO:0000313" key="6">
    <source>
        <dbReference type="Proteomes" id="UP000702209"/>
    </source>
</evidence>